<proteinExistence type="predicted"/>
<dbReference type="EMBL" id="GEDG01034280">
    <property type="protein sequence ID" value="JAP09814.1"/>
    <property type="molecule type" value="Transcribed_RNA"/>
</dbReference>
<reference evidence="1" key="1">
    <citation type="submission" date="2015-12" db="EMBL/GenBank/DDBJ databases">
        <title>Gene expression during late stages of embryo sac development: a critical building block for successful pollen-pistil interactions.</title>
        <authorList>
            <person name="Liu Y."/>
            <person name="Joly V."/>
            <person name="Sabar M."/>
            <person name="Matton D.P."/>
        </authorList>
    </citation>
    <scope>NUCLEOTIDE SEQUENCE</scope>
</reference>
<evidence type="ECO:0000313" key="1">
    <source>
        <dbReference type="EMBL" id="JAP09814.1"/>
    </source>
</evidence>
<name>A0A0V0GR94_SOLCH</name>
<dbReference type="AlphaFoldDB" id="A0A0V0GR94"/>
<accession>A0A0V0GR94</accession>
<protein>
    <submittedName>
        <fullName evidence="1">Putative ovule protein</fullName>
    </submittedName>
</protein>
<organism evidence="1">
    <name type="scientific">Solanum chacoense</name>
    <name type="common">Chaco potato</name>
    <dbReference type="NCBI Taxonomy" id="4108"/>
    <lineage>
        <taxon>Eukaryota</taxon>
        <taxon>Viridiplantae</taxon>
        <taxon>Streptophyta</taxon>
        <taxon>Embryophyta</taxon>
        <taxon>Tracheophyta</taxon>
        <taxon>Spermatophyta</taxon>
        <taxon>Magnoliopsida</taxon>
        <taxon>eudicotyledons</taxon>
        <taxon>Gunneridae</taxon>
        <taxon>Pentapetalae</taxon>
        <taxon>asterids</taxon>
        <taxon>lamiids</taxon>
        <taxon>Solanales</taxon>
        <taxon>Solanaceae</taxon>
        <taxon>Solanoideae</taxon>
        <taxon>Solaneae</taxon>
        <taxon>Solanum</taxon>
    </lineage>
</organism>
<sequence>MILHSSMVCGKKSLQYTDKRLKGTSVHEQNSASKRDDVGLGQFLDTRLVLLLTGKQSIFLLLYKSYSIERCLVM</sequence>